<dbReference type="Proteomes" id="UP000076502">
    <property type="component" value="Unassembled WGS sequence"/>
</dbReference>
<dbReference type="EMBL" id="KQ434924">
    <property type="protein sequence ID" value="KZC11657.1"/>
    <property type="molecule type" value="Genomic_DNA"/>
</dbReference>
<dbReference type="AlphaFoldDB" id="A0A154PIM2"/>
<keyword evidence="2" id="KW-1185">Reference proteome</keyword>
<sequence>MGLRSPAKCLVVKSVEGPAPRKRYNQMYTYAQTLANERNALARTLACVELTFAST</sequence>
<reference evidence="1 2" key="1">
    <citation type="submission" date="2015-07" db="EMBL/GenBank/DDBJ databases">
        <title>The genome of Dufourea novaeangliae.</title>
        <authorList>
            <person name="Pan H."/>
            <person name="Kapheim K."/>
        </authorList>
    </citation>
    <scope>NUCLEOTIDE SEQUENCE [LARGE SCALE GENOMIC DNA]</scope>
    <source>
        <strain evidence="1">0120121106</strain>
        <tissue evidence="1">Whole body</tissue>
    </source>
</reference>
<organism evidence="1 2">
    <name type="scientific">Dufourea novaeangliae</name>
    <name type="common">Sweat bee</name>
    <dbReference type="NCBI Taxonomy" id="178035"/>
    <lineage>
        <taxon>Eukaryota</taxon>
        <taxon>Metazoa</taxon>
        <taxon>Ecdysozoa</taxon>
        <taxon>Arthropoda</taxon>
        <taxon>Hexapoda</taxon>
        <taxon>Insecta</taxon>
        <taxon>Pterygota</taxon>
        <taxon>Neoptera</taxon>
        <taxon>Endopterygota</taxon>
        <taxon>Hymenoptera</taxon>
        <taxon>Apocrita</taxon>
        <taxon>Aculeata</taxon>
        <taxon>Apoidea</taxon>
        <taxon>Anthophila</taxon>
        <taxon>Halictidae</taxon>
        <taxon>Rophitinae</taxon>
        <taxon>Dufourea</taxon>
    </lineage>
</organism>
<evidence type="ECO:0000313" key="2">
    <source>
        <dbReference type="Proteomes" id="UP000076502"/>
    </source>
</evidence>
<evidence type="ECO:0000313" key="1">
    <source>
        <dbReference type="EMBL" id="KZC11657.1"/>
    </source>
</evidence>
<protein>
    <submittedName>
        <fullName evidence="1">Uncharacterized protein</fullName>
    </submittedName>
</protein>
<gene>
    <name evidence="1" type="ORF">WN55_02939</name>
</gene>
<proteinExistence type="predicted"/>
<accession>A0A154PIM2</accession>
<name>A0A154PIM2_DUFNO</name>